<dbReference type="Gene3D" id="1.10.510.10">
    <property type="entry name" value="Transferase(Phosphotransferase) domain 1"/>
    <property type="match status" value="1"/>
</dbReference>
<reference evidence="3 4" key="1">
    <citation type="submission" date="2019-02" db="EMBL/GenBank/DDBJ databases">
        <title>Genome sequencing of the rare red list fungi Hericium alpestre (H. flagellum).</title>
        <authorList>
            <person name="Buettner E."/>
            <person name="Kellner H."/>
        </authorList>
    </citation>
    <scope>NUCLEOTIDE SEQUENCE [LARGE SCALE GENOMIC DNA]</scope>
    <source>
        <strain evidence="3 4">DSM 108284</strain>
    </source>
</reference>
<keyword evidence="4" id="KW-1185">Reference proteome</keyword>
<evidence type="ECO:0000256" key="1">
    <source>
        <dbReference type="SAM" id="MobiDB-lite"/>
    </source>
</evidence>
<dbReference type="Pfam" id="PF17667">
    <property type="entry name" value="Pkinase_fungal"/>
    <property type="match status" value="1"/>
</dbReference>
<dbReference type="OrthoDB" id="5584477at2759"/>
<dbReference type="PANTHER" id="PTHR38248:SF2">
    <property type="entry name" value="FUNK1 11"/>
    <property type="match status" value="1"/>
</dbReference>
<sequence>MSPGPDTPISTPQRKKLHNRPPFSDITPLRPRLTSVRQAYGAKRTQAIVKPIIRNDFMGNLQKHVDVYEFVESVWGLKRDTLDWQRWGSQFVRPENLYKEFFESSSEPLMYKPLCAILENADEQARTALKIGTPSAIKLVPMGSTRITNEETVRSPDWIACSADSSHLGSNGEMVRASTVGLPICNENKVKSGLGDKARADVAPSSKSRKARKTPANPTSKRSARANVQDGAIADDSGASTGMKRKTKSEPLGPRKALKMLQSPLDAISDICTADAEVKFDAFGPDAPKLTQDEVQLASYALESMSDIGNRRYTTGIFMRGKFMSLWYFDRIGAIKTEEFDIQSEADQEKLVLVAHALHCCDRDHFGYEPLLRDPTPCVAPTSVVDAILTLPDGKVQDSNGDALAGDLSFKVTGKALHVQYGIVGRGTVVLPVVPQDVEKFGDDELVAKLSWPVATRPAEDTLLRTILEKVPKKWQRHLPDLFFSATFDADALSLPRSSLKSKSKESQLPEQRVLRILVCGHVYHLSELRSLEYFKSIFLDFVRCHRVVYETAGVLHRDLSVNNLMFRLHPKYKVCGLLNDWDLSETVSNETPHLRNTGATARHRTGTAPFMALDLLLDNPPRHLYRHDLESFVYVLVWCAVQFSLDPADNSVLSPVLCPWAQGSWQQIHSQKSSFISTSQKPIFDAIQPAFKPILDTWIKPLVALLRDAYAAQSNHYDAISRTPAAVNQQPVANTAQNPRFRSRVRMPKHSKFNKETDDDDEDDRPGEKQTVVVTDTPDSVVQERPWDDETCGGRITYEKVMAILERNA</sequence>
<feature type="compositionally biased region" description="Polar residues" evidence="1">
    <location>
        <begin position="729"/>
        <end position="741"/>
    </location>
</feature>
<dbReference type="InterPro" id="IPR040976">
    <property type="entry name" value="Pkinase_fungal"/>
</dbReference>
<feature type="region of interest" description="Disordered" evidence="1">
    <location>
        <begin position="1"/>
        <end position="28"/>
    </location>
</feature>
<organism evidence="3 4">
    <name type="scientific">Hericium alpestre</name>
    <dbReference type="NCBI Taxonomy" id="135208"/>
    <lineage>
        <taxon>Eukaryota</taxon>
        <taxon>Fungi</taxon>
        <taxon>Dikarya</taxon>
        <taxon>Basidiomycota</taxon>
        <taxon>Agaricomycotina</taxon>
        <taxon>Agaricomycetes</taxon>
        <taxon>Russulales</taxon>
        <taxon>Hericiaceae</taxon>
        <taxon>Hericium</taxon>
    </lineage>
</organism>
<dbReference type="Proteomes" id="UP000298061">
    <property type="component" value="Unassembled WGS sequence"/>
</dbReference>
<evidence type="ECO:0000259" key="2">
    <source>
        <dbReference type="Pfam" id="PF17667"/>
    </source>
</evidence>
<evidence type="ECO:0000313" key="3">
    <source>
        <dbReference type="EMBL" id="TFY78117.1"/>
    </source>
</evidence>
<dbReference type="InterPro" id="IPR011009">
    <property type="entry name" value="Kinase-like_dom_sf"/>
</dbReference>
<dbReference type="STRING" id="135208.A0A4Y9ZVM5"/>
<comment type="caution">
    <text evidence="3">The sequence shown here is derived from an EMBL/GenBank/DDBJ whole genome shotgun (WGS) entry which is preliminary data.</text>
</comment>
<dbReference type="EMBL" id="SFCI01000745">
    <property type="protein sequence ID" value="TFY78117.1"/>
    <property type="molecule type" value="Genomic_DNA"/>
</dbReference>
<dbReference type="PANTHER" id="PTHR38248">
    <property type="entry name" value="FUNK1 6"/>
    <property type="match status" value="1"/>
</dbReference>
<dbReference type="SUPFAM" id="SSF56112">
    <property type="entry name" value="Protein kinase-like (PK-like)"/>
    <property type="match status" value="1"/>
</dbReference>
<dbReference type="AlphaFoldDB" id="A0A4Y9ZVM5"/>
<name>A0A4Y9ZVM5_9AGAM</name>
<accession>A0A4Y9ZVM5</accession>
<feature type="region of interest" description="Disordered" evidence="1">
    <location>
        <begin position="195"/>
        <end position="252"/>
    </location>
</feature>
<protein>
    <recommendedName>
        <fullName evidence="2">Fungal-type protein kinase domain-containing protein</fullName>
    </recommendedName>
</protein>
<feature type="compositionally biased region" description="Low complexity" evidence="1">
    <location>
        <begin position="772"/>
        <end position="782"/>
    </location>
</feature>
<feature type="region of interest" description="Disordered" evidence="1">
    <location>
        <begin position="729"/>
        <end position="790"/>
    </location>
</feature>
<feature type="compositionally biased region" description="Basic residues" evidence="1">
    <location>
        <begin position="742"/>
        <end position="753"/>
    </location>
</feature>
<proteinExistence type="predicted"/>
<evidence type="ECO:0000313" key="4">
    <source>
        <dbReference type="Proteomes" id="UP000298061"/>
    </source>
</evidence>
<feature type="domain" description="Fungal-type protein kinase" evidence="2">
    <location>
        <begin position="289"/>
        <end position="640"/>
    </location>
</feature>
<gene>
    <name evidence="3" type="ORF">EWM64_g5894</name>
</gene>